<dbReference type="RefSeq" id="WP_221259220.1">
    <property type="nucleotide sequence ID" value="NZ_AP024749.1"/>
</dbReference>
<evidence type="ECO:0000313" key="2">
    <source>
        <dbReference type="Proteomes" id="UP000825258"/>
    </source>
</evidence>
<gene>
    <name evidence="1" type="ORF">KK2020170_04770</name>
</gene>
<sequence>MSNKFYLNIDSPCSEDFNSFTPTKEGGFCSSCTKNVVDFTKLSHEEINTYFNNKRNNNICGRFKTEQLNTIRDPQYKRSNFFGYLSGIAIACLTFFNSSNLQAQEIKNQNETNDKTKIKTEDTKEQKLITAKGIVSDDLGPIAGASVTLEGTNITTTTDFDGNFEFPKKLKVGDVLIFSYVGNTSKKVIMNENSASNVELKVDLIECGVMIMGKVAKKGVYSSKKQLYR</sequence>
<dbReference type="Pfam" id="PF13715">
    <property type="entry name" value="CarbopepD_reg_2"/>
    <property type="match status" value="1"/>
</dbReference>
<name>A0ABN6HSQ0_9FLAO</name>
<evidence type="ECO:0000313" key="1">
    <source>
        <dbReference type="EMBL" id="BCY27609.1"/>
    </source>
</evidence>
<dbReference type="Proteomes" id="UP000825258">
    <property type="component" value="Chromosome"/>
</dbReference>
<protein>
    <recommendedName>
        <fullName evidence="3">CarboxypepD_reg-like domain-containing protein</fullName>
    </recommendedName>
</protein>
<organism evidence="1 2">
    <name type="scientific">Flavobacterium okayamense</name>
    <dbReference type="NCBI Taxonomy" id="2830782"/>
    <lineage>
        <taxon>Bacteria</taxon>
        <taxon>Pseudomonadati</taxon>
        <taxon>Bacteroidota</taxon>
        <taxon>Flavobacteriia</taxon>
        <taxon>Flavobacteriales</taxon>
        <taxon>Flavobacteriaceae</taxon>
        <taxon>Flavobacterium</taxon>
    </lineage>
</organism>
<dbReference type="SUPFAM" id="SSF49464">
    <property type="entry name" value="Carboxypeptidase regulatory domain-like"/>
    <property type="match status" value="1"/>
</dbReference>
<dbReference type="InterPro" id="IPR008969">
    <property type="entry name" value="CarboxyPept-like_regulatory"/>
</dbReference>
<dbReference type="Gene3D" id="2.60.40.1120">
    <property type="entry name" value="Carboxypeptidase-like, regulatory domain"/>
    <property type="match status" value="1"/>
</dbReference>
<evidence type="ECO:0008006" key="3">
    <source>
        <dbReference type="Google" id="ProtNLM"/>
    </source>
</evidence>
<keyword evidence="2" id="KW-1185">Reference proteome</keyword>
<proteinExistence type="predicted"/>
<reference evidence="1 2" key="1">
    <citation type="submission" date="2021-06" db="EMBL/GenBank/DDBJ databases">
        <title>Whole genome sequences of Flavobacterium sp. KK2020170 and assembly.</title>
        <authorList>
            <person name="Kitahara K."/>
            <person name="Miyoshi S."/>
            <person name="Uesaka K."/>
        </authorList>
    </citation>
    <scope>NUCLEOTIDE SEQUENCE [LARGE SCALE GENOMIC DNA]</scope>
    <source>
        <strain evidence="1 2">KK2020170</strain>
    </source>
</reference>
<dbReference type="EMBL" id="AP024749">
    <property type="protein sequence ID" value="BCY27609.1"/>
    <property type="molecule type" value="Genomic_DNA"/>
</dbReference>
<accession>A0ABN6HSQ0</accession>